<name>A0AA35RAT3_GEOBA</name>
<feature type="compositionally biased region" description="Pro residues" evidence="1">
    <location>
        <begin position="857"/>
        <end position="867"/>
    </location>
</feature>
<feature type="compositionally biased region" description="Basic and acidic residues" evidence="1">
    <location>
        <begin position="634"/>
        <end position="657"/>
    </location>
</feature>
<feature type="compositionally biased region" description="Basic and acidic residues" evidence="1">
    <location>
        <begin position="932"/>
        <end position="948"/>
    </location>
</feature>
<evidence type="ECO:0000256" key="1">
    <source>
        <dbReference type="SAM" id="MobiDB-lite"/>
    </source>
</evidence>
<feature type="compositionally biased region" description="Polar residues" evidence="1">
    <location>
        <begin position="1078"/>
        <end position="1092"/>
    </location>
</feature>
<reference evidence="3" key="1">
    <citation type="submission" date="2023-03" db="EMBL/GenBank/DDBJ databases">
        <authorList>
            <person name="Steffen K."/>
            <person name="Cardenas P."/>
        </authorList>
    </citation>
    <scope>NUCLEOTIDE SEQUENCE</scope>
</reference>
<protein>
    <submittedName>
        <fullName evidence="3">Uncharacterized protein</fullName>
    </submittedName>
</protein>
<evidence type="ECO:0000313" key="4">
    <source>
        <dbReference type="Proteomes" id="UP001174909"/>
    </source>
</evidence>
<feature type="region of interest" description="Disordered" evidence="1">
    <location>
        <begin position="174"/>
        <end position="203"/>
    </location>
</feature>
<feature type="compositionally biased region" description="Gly residues" evidence="1">
    <location>
        <begin position="418"/>
        <end position="428"/>
    </location>
</feature>
<feature type="region of interest" description="Disordered" evidence="1">
    <location>
        <begin position="831"/>
        <end position="906"/>
    </location>
</feature>
<feature type="region of interest" description="Disordered" evidence="1">
    <location>
        <begin position="776"/>
        <end position="808"/>
    </location>
</feature>
<feature type="compositionally biased region" description="Basic and acidic residues" evidence="1">
    <location>
        <begin position="174"/>
        <end position="187"/>
    </location>
</feature>
<comment type="caution">
    <text evidence="3">The sequence shown here is derived from an EMBL/GenBank/DDBJ whole genome shotgun (WGS) entry which is preliminary data.</text>
</comment>
<feature type="compositionally biased region" description="Polar residues" evidence="1">
    <location>
        <begin position="832"/>
        <end position="841"/>
    </location>
</feature>
<accession>A0AA35RAT3</accession>
<feature type="region of interest" description="Disordered" evidence="1">
    <location>
        <begin position="928"/>
        <end position="1238"/>
    </location>
</feature>
<dbReference type="AlphaFoldDB" id="A0AA35RAT3"/>
<feature type="compositionally biased region" description="Acidic residues" evidence="1">
    <location>
        <begin position="565"/>
        <end position="584"/>
    </location>
</feature>
<feature type="chain" id="PRO_5041450995" evidence="2">
    <location>
        <begin position="37"/>
        <end position="1278"/>
    </location>
</feature>
<feature type="compositionally biased region" description="Basic and acidic residues" evidence="1">
    <location>
        <begin position="329"/>
        <end position="349"/>
    </location>
</feature>
<feature type="compositionally biased region" description="Basic and acidic residues" evidence="1">
    <location>
        <begin position="667"/>
        <end position="677"/>
    </location>
</feature>
<sequence>MPLNPRLSPRSSPRSSATVALVCSVVLLSLLEPSTGFPVFSNSRGALKRDKRTESCQELKIARESKLAEGSLQPPWDSAELEQFVWFTTQHGEREEGKAEGGGEREMEMCKVGSLEDDVIILMDSAQLPVRVRYILFPTMWSISDGPVTVRVTCAHDPSPRCFTLLSDEHTSSSEIRLRRAAQDTHHSTSLPDGEKATATTSTSGNKRGVVWLCVSAAGLVGLLAALAMCAHSSQQYEPEVSDNSGDNLTLTTYRTTDEIAAPSESTTTAASKSESMVNLLNEGSASFDQPGSSEGKSATSSMASGEGAKLAASQQSGSQEPLVQPGKETSKDSHLPTLETADRPRRVEGAQVGEEGREDEDGGGYACVKKPSGKYDYVDKTASNGKQNGEDEAGYAYATVRGARGEGSAPPAQPTGNVGGAGEVGGRGGREDKEKGSGLPPYGKVTRHMVPVAKKSGYSEVRTSSPMLPPGRPRAVTEPVDPDSHEREGKGRGVRDERAFTESAAHLPLPQIPKLDVSDETYDSIPDELRNGASTPADGAGDRSLGSAAEPNGSPVRESLYESVEVDDAGNVEVDEDMYESVPEDMKPNVASASSPDTLSPISPLPPPPRSPSINRTKTEGAMTTTPPASPLTKERPEDEVKKKGKEHVGKETKSEQKKHKALSKAKSDTVTESRGRSLSSLFTRKKPGNIAASNTPSSPKAKKQHEPLPKVPTVGAVPSPTHLPPSPPPMPAPPPPDEEQEEEDEYPDDSAYDMIEVLNPRGAALLKNGNAAKAKSASLPSSMRTAGPSMLHHGHGPLPDLPEEPAGGLVARQRVHEDMDPEYDTVVLGQFTNDPSYDSVQVGHGGEAMPKLEPAEPPSTPPPPAAAAGGEGAGGQTPANKYARVSSHAAVDSTFSPPDLSAYAPEHDELGYAMIPAHLKIRKRAMSDAAMKKGEERKKSRPKSVEMVDDLPVSSDVPLDAGEGEDMQPVPSPPMEPEYESVTDALKNVSEEGPAAVGKKETPYASVDMAAKRKSQFLKQQSGAANDAEESLVREASPNPPPLPHQGDLGDLSEFQRPPVPRQAEGSLELIDPSGSDLQPPSSGIVNPYSQIDLFANDPPYASVKKKEQEEQTGEESKAEVGDGEENPYSIVLDNSYGIVSSPDQSDPPYAKVQKGRVVGGKEERDEENPGPGYAKAGSKRLAEDGSFEPENGAHFSDNGDGDEDTYDRLDHGLGSTSCRAALATSPGPDGDSEYSTVTVDFSTSPELVVTHTDSVRREENGVVRQVEETTISFAE</sequence>
<feature type="compositionally biased region" description="Basic and acidic residues" evidence="1">
    <location>
        <begin position="1107"/>
        <end position="1123"/>
    </location>
</feature>
<feature type="compositionally biased region" description="Low complexity" evidence="1">
    <location>
        <begin position="259"/>
        <end position="276"/>
    </location>
</feature>
<organism evidence="3 4">
    <name type="scientific">Geodia barretti</name>
    <name type="common">Barrett's horny sponge</name>
    <dbReference type="NCBI Taxonomy" id="519541"/>
    <lineage>
        <taxon>Eukaryota</taxon>
        <taxon>Metazoa</taxon>
        <taxon>Porifera</taxon>
        <taxon>Demospongiae</taxon>
        <taxon>Heteroscleromorpha</taxon>
        <taxon>Tetractinellida</taxon>
        <taxon>Astrophorina</taxon>
        <taxon>Geodiidae</taxon>
        <taxon>Geodia</taxon>
    </lineage>
</organism>
<feature type="region of interest" description="Disordered" evidence="1">
    <location>
        <begin position="255"/>
        <end position="755"/>
    </location>
</feature>
<keyword evidence="4" id="KW-1185">Reference proteome</keyword>
<feature type="signal peptide" evidence="2">
    <location>
        <begin position="1"/>
        <end position="36"/>
    </location>
</feature>
<feature type="compositionally biased region" description="Pro residues" evidence="1">
    <location>
        <begin position="723"/>
        <end position="737"/>
    </location>
</feature>
<feature type="compositionally biased region" description="Polar residues" evidence="1">
    <location>
        <begin position="313"/>
        <end position="322"/>
    </location>
</feature>
<dbReference type="EMBL" id="CASHTH010000765">
    <property type="protein sequence ID" value="CAI8007353.1"/>
    <property type="molecule type" value="Genomic_DNA"/>
</dbReference>
<keyword evidence="2" id="KW-0732">Signal</keyword>
<evidence type="ECO:0000313" key="3">
    <source>
        <dbReference type="EMBL" id="CAI8007353.1"/>
    </source>
</evidence>
<feature type="compositionally biased region" description="Basic and acidic residues" evidence="1">
    <location>
        <begin position="483"/>
        <end position="501"/>
    </location>
</feature>
<feature type="compositionally biased region" description="Acidic residues" evidence="1">
    <location>
        <begin position="738"/>
        <end position="753"/>
    </location>
</feature>
<proteinExistence type="predicted"/>
<feature type="compositionally biased region" description="Polar residues" evidence="1">
    <location>
        <begin position="277"/>
        <end position="304"/>
    </location>
</feature>
<dbReference type="Proteomes" id="UP001174909">
    <property type="component" value="Unassembled WGS sequence"/>
</dbReference>
<evidence type="ECO:0000256" key="2">
    <source>
        <dbReference type="SAM" id="SignalP"/>
    </source>
</evidence>
<gene>
    <name evidence="3" type="ORF">GBAR_LOCUS5160</name>
</gene>